<accession>A0AAV4T0L0</accession>
<proteinExistence type="predicted"/>
<organism evidence="1 2">
    <name type="scientific">Caerostris darwini</name>
    <dbReference type="NCBI Taxonomy" id="1538125"/>
    <lineage>
        <taxon>Eukaryota</taxon>
        <taxon>Metazoa</taxon>
        <taxon>Ecdysozoa</taxon>
        <taxon>Arthropoda</taxon>
        <taxon>Chelicerata</taxon>
        <taxon>Arachnida</taxon>
        <taxon>Araneae</taxon>
        <taxon>Araneomorphae</taxon>
        <taxon>Entelegynae</taxon>
        <taxon>Araneoidea</taxon>
        <taxon>Araneidae</taxon>
        <taxon>Caerostris</taxon>
    </lineage>
</organism>
<dbReference type="EMBL" id="BPLQ01008700">
    <property type="protein sequence ID" value="GIY38976.1"/>
    <property type="molecule type" value="Genomic_DNA"/>
</dbReference>
<sequence>MRKDNIKVLLFYTFSFVSWNKTFEQKTLRVFKERKAFLEKKTQWPSSTKTSSFRRCSLIACQWPWNHYSMKAARAEETGSMDPPSRRGVAHRFICQHIVYQIKDKIQAQQ</sequence>
<protein>
    <submittedName>
        <fullName evidence="1">Uncharacterized protein</fullName>
    </submittedName>
</protein>
<reference evidence="1 2" key="1">
    <citation type="submission" date="2021-06" db="EMBL/GenBank/DDBJ databases">
        <title>Caerostris darwini draft genome.</title>
        <authorList>
            <person name="Kono N."/>
            <person name="Arakawa K."/>
        </authorList>
    </citation>
    <scope>NUCLEOTIDE SEQUENCE [LARGE SCALE GENOMIC DNA]</scope>
</reference>
<evidence type="ECO:0000313" key="1">
    <source>
        <dbReference type="EMBL" id="GIY38976.1"/>
    </source>
</evidence>
<comment type="caution">
    <text evidence="1">The sequence shown here is derived from an EMBL/GenBank/DDBJ whole genome shotgun (WGS) entry which is preliminary data.</text>
</comment>
<dbReference type="Proteomes" id="UP001054837">
    <property type="component" value="Unassembled WGS sequence"/>
</dbReference>
<keyword evidence="2" id="KW-1185">Reference proteome</keyword>
<name>A0AAV4T0L0_9ARAC</name>
<evidence type="ECO:0000313" key="2">
    <source>
        <dbReference type="Proteomes" id="UP001054837"/>
    </source>
</evidence>
<dbReference type="AlphaFoldDB" id="A0AAV4T0L0"/>
<gene>
    <name evidence="1" type="ORF">CDAR_240341</name>
</gene>